<feature type="transmembrane region" description="Helical" evidence="8">
    <location>
        <begin position="31"/>
        <end position="53"/>
    </location>
</feature>
<dbReference type="GO" id="GO:0004984">
    <property type="term" value="F:olfactory receptor activity"/>
    <property type="evidence" value="ECO:0007669"/>
    <property type="project" value="InterPro"/>
</dbReference>
<keyword evidence="3 8" id="KW-0812">Transmembrane</keyword>
<dbReference type="Gene3D" id="1.20.1070.10">
    <property type="entry name" value="Rhodopsin 7-helix transmembrane proteins"/>
    <property type="match status" value="1"/>
</dbReference>
<evidence type="ECO:0000256" key="8">
    <source>
        <dbReference type="SAM" id="Phobius"/>
    </source>
</evidence>
<organism evidence="9 10">
    <name type="scientific">Molossus molossus</name>
    <name type="common">Pallas' mastiff bat</name>
    <name type="synonym">Vespertilio molossus</name>
    <dbReference type="NCBI Taxonomy" id="27622"/>
    <lineage>
        <taxon>Eukaryota</taxon>
        <taxon>Metazoa</taxon>
        <taxon>Chordata</taxon>
        <taxon>Craniata</taxon>
        <taxon>Vertebrata</taxon>
        <taxon>Euteleostomi</taxon>
        <taxon>Mammalia</taxon>
        <taxon>Eutheria</taxon>
        <taxon>Laurasiatheria</taxon>
        <taxon>Chiroptera</taxon>
        <taxon>Yangochiroptera</taxon>
        <taxon>Molossidae</taxon>
        <taxon>Molossus</taxon>
    </lineage>
</organism>
<dbReference type="Proteomes" id="UP000550707">
    <property type="component" value="Unassembled WGS sequence"/>
</dbReference>
<evidence type="ECO:0000313" key="10">
    <source>
        <dbReference type="Proteomes" id="UP000550707"/>
    </source>
</evidence>
<dbReference type="GO" id="GO:0007186">
    <property type="term" value="P:G protein-coupled receptor signaling pathway"/>
    <property type="evidence" value="ECO:0007669"/>
    <property type="project" value="InterPro"/>
</dbReference>
<keyword evidence="10" id="KW-1185">Reference proteome</keyword>
<reference evidence="9 10" key="1">
    <citation type="journal article" date="2020" name="Nature">
        <title>Six reference-quality genomes reveal evolution of bat adaptations.</title>
        <authorList>
            <person name="Jebb D."/>
            <person name="Huang Z."/>
            <person name="Pippel M."/>
            <person name="Hughes G.M."/>
            <person name="Lavrichenko K."/>
            <person name="Devanna P."/>
            <person name="Winkler S."/>
            <person name="Jermiin L.S."/>
            <person name="Skirmuntt E.C."/>
            <person name="Katzourakis A."/>
            <person name="Burkitt-Gray L."/>
            <person name="Ray D.A."/>
            <person name="Sullivan K.A.M."/>
            <person name="Roscito J.G."/>
            <person name="Kirilenko B.M."/>
            <person name="Davalos L.M."/>
            <person name="Corthals A.P."/>
            <person name="Power M.L."/>
            <person name="Jones G."/>
            <person name="Ransome R.D."/>
            <person name="Dechmann D.K.N."/>
            <person name="Locatelli A.G."/>
            <person name="Puechmaille S.J."/>
            <person name="Fedrigo O."/>
            <person name="Jarvis E.D."/>
            <person name="Hiller M."/>
            <person name="Vernes S.C."/>
            <person name="Myers E.W."/>
            <person name="Teeling E.C."/>
        </authorList>
    </citation>
    <scope>NUCLEOTIDE SEQUENCE [LARGE SCALE GENOMIC DNA]</scope>
    <source>
        <strain evidence="9">MMolMol1</strain>
        <tissue evidence="9">Muscle</tissue>
    </source>
</reference>
<evidence type="ECO:0000256" key="1">
    <source>
        <dbReference type="ARBA" id="ARBA00004141"/>
    </source>
</evidence>
<comment type="subcellular location">
    <subcellularLocation>
        <location evidence="1">Membrane</location>
        <topology evidence="1">Multi-pass membrane protein</topology>
    </subcellularLocation>
</comment>
<evidence type="ECO:0000256" key="6">
    <source>
        <dbReference type="ARBA" id="ARBA00023136"/>
    </source>
</evidence>
<keyword evidence="5 8" id="KW-1133">Transmembrane helix</keyword>
<accession>A0A7J8B7H6</accession>
<dbReference type="InterPro" id="IPR000725">
    <property type="entry name" value="Olfact_rcpt"/>
</dbReference>
<evidence type="ECO:0000256" key="4">
    <source>
        <dbReference type="ARBA" id="ARBA00022725"/>
    </source>
</evidence>
<dbReference type="Pfam" id="PF13853">
    <property type="entry name" value="7tm_4"/>
    <property type="match status" value="2"/>
</dbReference>
<keyword evidence="2" id="KW-0716">Sensory transduction</keyword>
<keyword evidence="6 8" id="KW-0472">Membrane</keyword>
<dbReference type="InParanoid" id="A0A7J8B7H6"/>
<dbReference type="InterPro" id="IPR050402">
    <property type="entry name" value="OR51/52/56-like"/>
</dbReference>
<dbReference type="GO" id="GO:0005886">
    <property type="term" value="C:plasma membrane"/>
    <property type="evidence" value="ECO:0007669"/>
    <property type="project" value="TreeGrafter"/>
</dbReference>
<dbReference type="PANTHER" id="PTHR26450">
    <property type="entry name" value="OLFACTORY RECEPTOR 56B1-RELATED"/>
    <property type="match status" value="1"/>
</dbReference>
<feature type="transmembrane region" description="Helical" evidence="8">
    <location>
        <begin position="91"/>
        <end position="115"/>
    </location>
</feature>
<dbReference type="SUPFAM" id="SSF81321">
    <property type="entry name" value="Family A G protein-coupled receptor-like"/>
    <property type="match status" value="1"/>
</dbReference>
<evidence type="ECO:0000256" key="5">
    <source>
        <dbReference type="ARBA" id="ARBA00022989"/>
    </source>
</evidence>
<dbReference type="PANTHER" id="PTHR26450:SF151">
    <property type="entry name" value="OLFACTORY RECEPTOR 52B2"/>
    <property type="match status" value="1"/>
</dbReference>
<keyword evidence="4" id="KW-0552">Olfaction</keyword>
<comment type="caution">
    <text evidence="9">The sequence shown here is derived from an EMBL/GenBank/DDBJ whole genome shotgun (WGS) entry which is preliminary data.</text>
</comment>
<evidence type="ECO:0000313" key="9">
    <source>
        <dbReference type="EMBL" id="KAF6394634.1"/>
    </source>
</evidence>
<feature type="transmembrane region" description="Helical" evidence="8">
    <location>
        <begin position="136"/>
        <end position="155"/>
    </location>
</feature>
<protein>
    <submittedName>
        <fullName evidence="9">Uncharacterized protein</fullName>
    </submittedName>
</protein>
<name>A0A7J8B7H6_MOLMO</name>
<evidence type="ECO:0000256" key="2">
    <source>
        <dbReference type="ARBA" id="ARBA00022606"/>
    </source>
</evidence>
<evidence type="ECO:0000256" key="3">
    <source>
        <dbReference type="ARBA" id="ARBA00022692"/>
    </source>
</evidence>
<proteinExistence type="predicted"/>
<dbReference type="EMBL" id="JACASF010000041">
    <property type="protein sequence ID" value="KAF6394634.1"/>
    <property type="molecule type" value="Genomic_DNA"/>
</dbReference>
<evidence type="ECO:0000256" key="7">
    <source>
        <dbReference type="ARBA" id="ARBA00023224"/>
    </source>
</evidence>
<gene>
    <name evidence="9" type="ORF">HJG59_013594</name>
</gene>
<sequence length="213" mass="23717">MEILLSITTVPKALAIFWIHGHAIAFDACVTQVSFVHVNFCIIFLVIALPKWLPFCQTNIIPHSYIEHIGVACLAHADVTVNIWYGFTVPIVIVFLDVILITVSYSPILQAVFCLPSQDAWHKALSTCGSHFCVNLMFYIPSFFTLLSHCFGYNIPRHVHILLASLHVVVPPVLNPIVYWRVSCTGSLTCLGAVFPSGLMVPMNPHDQLYQGN</sequence>
<keyword evidence="7" id="KW-0807">Transducer</keyword>
<dbReference type="AlphaFoldDB" id="A0A7J8B7H6"/>